<feature type="region of interest" description="Disordered" evidence="6">
    <location>
        <begin position="1"/>
        <end position="22"/>
    </location>
</feature>
<evidence type="ECO:0000256" key="4">
    <source>
        <dbReference type="ARBA" id="ARBA00023136"/>
    </source>
</evidence>
<comment type="caution">
    <text evidence="8">The sequence shown here is derived from an EMBL/GenBank/DDBJ whole genome shotgun (WGS) entry which is preliminary data.</text>
</comment>
<feature type="transmembrane region" description="Helical" evidence="5">
    <location>
        <begin position="728"/>
        <end position="749"/>
    </location>
</feature>
<evidence type="ECO:0000256" key="3">
    <source>
        <dbReference type="ARBA" id="ARBA00022989"/>
    </source>
</evidence>
<feature type="compositionally biased region" description="Polar residues" evidence="6">
    <location>
        <begin position="1"/>
        <end position="16"/>
    </location>
</feature>
<evidence type="ECO:0000313" key="9">
    <source>
        <dbReference type="Proteomes" id="UP000270661"/>
    </source>
</evidence>
<feature type="transmembrane region" description="Helical" evidence="5">
    <location>
        <begin position="43"/>
        <end position="68"/>
    </location>
</feature>
<dbReference type="AlphaFoldDB" id="A0A3M3E5T2"/>
<feature type="transmembrane region" description="Helical" evidence="5">
    <location>
        <begin position="614"/>
        <end position="633"/>
    </location>
</feature>
<organism evidence="8 9">
    <name type="scientific">Pseudomonas corrugata</name>
    <dbReference type="NCBI Taxonomy" id="47879"/>
    <lineage>
        <taxon>Bacteria</taxon>
        <taxon>Pseudomonadati</taxon>
        <taxon>Pseudomonadota</taxon>
        <taxon>Gammaproteobacteria</taxon>
        <taxon>Pseudomonadales</taxon>
        <taxon>Pseudomonadaceae</taxon>
        <taxon>Pseudomonas</taxon>
    </lineage>
</organism>
<dbReference type="InterPro" id="IPR015943">
    <property type="entry name" value="WD40/YVTN_repeat-like_dom_sf"/>
</dbReference>
<keyword evidence="9" id="KW-1185">Reference proteome</keyword>
<dbReference type="Gene3D" id="1.10.3720.10">
    <property type="entry name" value="MetI-like"/>
    <property type="match status" value="1"/>
</dbReference>
<feature type="domain" description="ABC transmembrane type-1" evidence="7">
    <location>
        <begin position="461"/>
        <end position="749"/>
    </location>
</feature>
<dbReference type="GO" id="GO:0005886">
    <property type="term" value="C:plasma membrane"/>
    <property type="evidence" value="ECO:0007669"/>
    <property type="project" value="UniProtKB-SubCell"/>
</dbReference>
<proteinExistence type="inferred from homology"/>
<dbReference type="PANTHER" id="PTHR42727">
    <property type="entry name" value="PHOSPHATE TRANSPORT SYSTEM PERMEASE PROTEIN"/>
    <property type="match status" value="1"/>
</dbReference>
<keyword evidence="2 5" id="KW-0812">Transmembrane</keyword>
<keyword evidence="5" id="KW-0813">Transport</keyword>
<reference evidence="8 9" key="1">
    <citation type="submission" date="2018-08" db="EMBL/GenBank/DDBJ databases">
        <title>Recombination of ecologically and evolutionarily significant loci maintains genetic cohesion in the Pseudomonas syringae species complex.</title>
        <authorList>
            <person name="Dillon M."/>
            <person name="Thakur S."/>
            <person name="Almeida R.N.D."/>
            <person name="Weir B.S."/>
            <person name="Guttman D.S."/>
        </authorList>
    </citation>
    <scope>NUCLEOTIDE SEQUENCE [LARGE SCALE GENOMIC DNA]</scope>
    <source>
        <strain evidence="8 9">NCPPB2445</strain>
    </source>
</reference>
<dbReference type="PANTHER" id="PTHR42727:SF1">
    <property type="entry name" value="PHOSPHATE TRANSPORT SYSTEM PERMEASE"/>
    <property type="match status" value="1"/>
</dbReference>
<feature type="transmembrane region" description="Helical" evidence="5">
    <location>
        <begin position="467"/>
        <end position="489"/>
    </location>
</feature>
<feature type="transmembrane region" description="Helical" evidence="5">
    <location>
        <begin position="501"/>
        <end position="525"/>
    </location>
</feature>
<protein>
    <recommendedName>
        <fullName evidence="7">ABC transmembrane type-1 domain-containing protein</fullName>
    </recommendedName>
</protein>
<dbReference type="SUPFAM" id="SSF50998">
    <property type="entry name" value="Quinoprotein alcohol dehydrogenase-like"/>
    <property type="match status" value="1"/>
</dbReference>
<dbReference type="Pfam" id="PF00528">
    <property type="entry name" value="BPD_transp_1"/>
    <property type="match status" value="1"/>
</dbReference>
<accession>A0A3M3E5T2</accession>
<dbReference type="SUPFAM" id="SSF161098">
    <property type="entry name" value="MetI-like"/>
    <property type="match status" value="1"/>
</dbReference>
<feature type="transmembrane region" description="Helical" evidence="5">
    <location>
        <begin position="570"/>
        <end position="594"/>
    </location>
</feature>
<evidence type="ECO:0000313" key="8">
    <source>
        <dbReference type="EMBL" id="RMM44858.1"/>
    </source>
</evidence>
<sequence length="763" mass="83686">MRMNDLANSTMTTTSPPKRIDFNTPELQRKRRIRALKDRLTRWYVLVGGLAVLAAITLIFFFLAYVVLPLFQGADLTAKDSITPAWMQDAGKPLMIAIEEQNQVAMRVSDKGQALFYDIDSGAELRRVDLPVPAGASVTSIGEDQPGSPLVAIGLSNGQALVFRHTYKVSYPGGKKTISPAIEYPYGETPIALNEQGAPLEHVSLNATDSTLLIAGSSGAQLHVLSITSEENMMTGEVTSEQTRIDLPQMTEPVKNIFVDPRQQWLYVVNGRAQADVFSLRDKSLNGRYKLLENADTQVTTATQLVGGISLIVGDSKGGLSQWFMARDPDGEQRLKEIRTFQMGTAPIVEITAEERRKGFVALDAAGKLGVFHSTAHRTLLVDQVVDGQGVFGMSPRANRLIVEQGGKLKPLLLDNPHPEVSWSALWGKVWYENYDEPKYVWQSTAANTDFEPKLSLSPLTFGTLKAAFYAMLLAAPLAVAAAIYTAYFMAPGMRRKVKPVIELMEAMPTVILGFFAGLFLAPYVEGHLPGIFSLLMLLPIGILVAGFVFSRLPESVRLKVPDGWESALLIPVILFVGWLSLYMSPYMEAWFFGGDMRMWISHDLGITYDQRNALVVGLAMGFAVIPNIYSIAEDAVFSVPRGLTLGSLALGATPWQTMTRVVILTASPGIFSALMIGMGRAVGETMIVLMATGNTPVMEMNLFEGLRTLAANVAVEMPESEVGGSHYRVLFLSALVLLLFTFIMNTLAELIRQRLRKKYSSL</sequence>
<name>A0A3M3E5T2_9PSED</name>
<comment type="similarity">
    <text evidence="5">Belongs to the binding-protein-dependent transport system permease family.</text>
</comment>
<keyword evidence="3 5" id="KW-1133">Transmembrane helix</keyword>
<evidence type="ECO:0000256" key="1">
    <source>
        <dbReference type="ARBA" id="ARBA00004651"/>
    </source>
</evidence>
<dbReference type="Gene3D" id="2.130.10.10">
    <property type="entry name" value="YVTN repeat-like/Quinoprotein amine dehydrogenase"/>
    <property type="match status" value="1"/>
</dbReference>
<evidence type="ECO:0000256" key="6">
    <source>
        <dbReference type="SAM" id="MobiDB-lite"/>
    </source>
</evidence>
<comment type="subcellular location">
    <subcellularLocation>
        <location evidence="1 5">Cell membrane</location>
        <topology evidence="1 5">Multi-pass membrane protein</topology>
    </subcellularLocation>
</comment>
<feature type="transmembrane region" description="Helical" evidence="5">
    <location>
        <begin position="531"/>
        <end position="550"/>
    </location>
</feature>
<dbReference type="Proteomes" id="UP000270661">
    <property type="component" value="Unassembled WGS sequence"/>
</dbReference>
<dbReference type="STRING" id="47879.AXG94_14910"/>
<dbReference type="InterPro" id="IPR011047">
    <property type="entry name" value="Quinoprotein_ADH-like_sf"/>
</dbReference>
<gene>
    <name evidence="8" type="ORF">ALQ77_01647</name>
</gene>
<dbReference type="InterPro" id="IPR000515">
    <property type="entry name" value="MetI-like"/>
</dbReference>
<dbReference type="GO" id="GO:0055085">
    <property type="term" value="P:transmembrane transport"/>
    <property type="evidence" value="ECO:0007669"/>
    <property type="project" value="InterPro"/>
</dbReference>
<evidence type="ECO:0000259" key="7">
    <source>
        <dbReference type="PROSITE" id="PS50928"/>
    </source>
</evidence>
<keyword evidence="4 5" id="KW-0472">Membrane</keyword>
<dbReference type="CDD" id="cd06261">
    <property type="entry name" value="TM_PBP2"/>
    <property type="match status" value="1"/>
</dbReference>
<evidence type="ECO:0000256" key="2">
    <source>
        <dbReference type="ARBA" id="ARBA00022692"/>
    </source>
</evidence>
<dbReference type="InterPro" id="IPR035906">
    <property type="entry name" value="MetI-like_sf"/>
</dbReference>
<dbReference type="PROSITE" id="PS50928">
    <property type="entry name" value="ABC_TM1"/>
    <property type="match status" value="1"/>
</dbReference>
<feature type="transmembrane region" description="Helical" evidence="5">
    <location>
        <begin position="662"/>
        <end position="683"/>
    </location>
</feature>
<evidence type="ECO:0000256" key="5">
    <source>
        <dbReference type="RuleBase" id="RU363032"/>
    </source>
</evidence>
<dbReference type="EMBL" id="RBOJ01000096">
    <property type="protein sequence ID" value="RMM44858.1"/>
    <property type="molecule type" value="Genomic_DNA"/>
</dbReference>